<evidence type="ECO:0000313" key="2">
    <source>
        <dbReference type="Proteomes" id="UP000052982"/>
    </source>
</evidence>
<accession>A0A117R7Z9</accession>
<evidence type="ECO:0000313" key="1">
    <source>
        <dbReference type="EMBL" id="KUN76063.1"/>
    </source>
</evidence>
<comment type="caution">
    <text evidence="1">The sequence shown here is derived from an EMBL/GenBank/DDBJ whole genome shotgun (WGS) entry which is preliminary data.</text>
</comment>
<dbReference type="STRING" id="1943.AQJ64_39935"/>
<dbReference type="InterPro" id="IPR036736">
    <property type="entry name" value="ACP-like_sf"/>
</dbReference>
<dbReference type="Gene3D" id="1.10.1200.10">
    <property type="entry name" value="ACP-like"/>
    <property type="match status" value="1"/>
</dbReference>
<dbReference type="Proteomes" id="UP000052982">
    <property type="component" value="Unassembled WGS sequence"/>
</dbReference>
<dbReference type="EMBL" id="LMWW01000070">
    <property type="protein sequence ID" value="KUN76063.1"/>
    <property type="molecule type" value="Genomic_DNA"/>
</dbReference>
<reference evidence="1 2" key="1">
    <citation type="submission" date="2015-10" db="EMBL/GenBank/DDBJ databases">
        <title>Draft genome sequence of Streptomyces griseoruber DSM 40281, type strain for the species Streptomyces griseoruber.</title>
        <authorList>
            <person name="Ruckert C."/>
            <person name="Winkler A."/>
            <person name="Kalinowski J."/>
            <person name="Kampfer P."/>
            <person name="Glaeser S."/>
        </authorList>
    </citation>
    <scope>NUCLEOTIDE SEQUENCE [LARGE SCALE GENOMIC DNA]</scope>
    <source>
        <strain evidence="1 2">DSM 40281</strain>
    </source>
</reference>
<organism evidence="1 2">
    <name type="scientific">Streptomyces griseoruber</name>
    <dbReference type="NCBI Taxonomy" id="1943"/>
    <lineage>
        <taxon>Bacteria</taxon>
        <taxon>Bacillati</taxon>
        <taxon>Actinomycetota</taxon>
        <taxon>Actinomycetes</taxon>
        <taxon>Kitasatosporales</taxon>
        <taxon>Streptomycetaceae</taxon>
        <taxon>Streptomyces</taxon>
    </lineage>
</organism>
<sequence length="397" mass="42518">MRRGSPGTTRTPPPGISYELFDCLQVNLAVLADRWHGAGTHVRLGATLHFRPEIGANGLPTVARSVEQHLADARSVLGIAVRALHRTPATAGIPLAEGCYVVSDAYHLPWIPYFQQRHMAHSFLAEADGTDDVSVVDGYHNETPWGSARPGLWTLPAQVFRAAVPSPALVAELEPAAEGPGAAAAALDLAGPEAVDAYVDAYARHPDRTAALSQLTLETWFLARSRRLHAAFRARFGPSPDTAVDAHLQAWGALTEQTYLAVRRVERGRTEPPALLPRLREQLHADGVVFGSAPAAGELAGSPGARGAELRGTVAGVAAAVLGTAAEPLLNGQLLSEVPRFSSFRIVEIVERLEEELHFEFDADDLVPENLHDIDAICAIVRRSLNAEPALAHLEEA</sequence>
<dbReference type="AlphaFoldDB" id="A0A117R7Z9"/>
<name>A0A117R7Z9_9ACTN</name>
<protein>
    <recommendedName>
        <fullName evidence="3">Carrier domain-containing protein</fullName>
    </recommendedName>
</protein>
<evidence type="ECO:0008006" key="3">
    <source>
        <dbReference type="Google" id="ProtNLM"/>
    </source>
</evidence>
<keyword evidence="2" id="KW-1185">Reference proteome</keyword>
<dbReference type="SUPFAM" id="SSF47336">
    <property type="entry name" value="ACP-like"/>
    <property type="match status" value="1"/>
</dbReference>
<proteinExistence type="predicted"/>
<gene>
    <name evidence="1" type="ORF">AQJ64_39935</name>
</gene>